<comment type="caution">
    <text evidence="1">The sequence shown here is derived from an EMBL/GenBank/DDBJ whole genome shotgun (WGS) entry which is preliminary data.</text>
</comment>
<dbReference type="AlphaFoldDB" id="A0A923EB72"/>
<sequence>MNITSISFPLNLNRISYMKNMDVTRKFIKNNNIYMAPKVWRKIDYNFLNTFQKELFGYSLAKSIQLILRLRNKSIKNSCIVIYDPIDYELYEGIMYICKLSKYVVFLTEDIYKASLIADYVIANYGISPIITKDKDFALNNCDFIFTSRDVEFNKSIPVWYFNNLYRPQKCNAITINDIEYKVPQLTNLREVSLELLGAILCQMDEKDVEKSIEYNGVILDKIKFNNNILCFKDLRS</sequence>
<proteinExistence type="predicted"/>
<dbReference type="EMBL" id="JAAZWO010000045">
    <property type="protein sequence ID" value="MBC2400037.1"/>
    <property type="molecule type" value="Genomic_DNA"/>
</dbReference>
<evidence type="ECO:0000313" key="2">
    <source>
        <dbReference type="Proteomes" id="UP000563151"/>
    </source>
</evidence>
<protein>
    <submittedName>
        <fullName evidence="1">Uncharacterized protein</fullName>
    </submittedName>
</protein>
<reference evidence="1 2" key="1">
    <citation type="submission" date="2020-04" db="EMBL/GenBank/DDBJ databases">
        <title>Genomic insights into acetone-butanol-ethanol (ABE) fermentation by sequencing solventogenic clostridia strains.</title>
        <authorList>
            <person name="Brown S."/>
        </authorList>
    </citation>
    <scope>NUCLEOTIDE SEQUENCE [LARGE SCALE GENOMIC DNA]</scope>
    <source>
        <strain evidence="1 2">DJ011</strain>
    </source>
</reference>
<keyword evidence="2" id="KW-1185">Reference proteome</keyword>
<dbReference type="RefSeq" id="WP_146750594.1">
    <property type="nucleotide sequence ID" value="NZ_JABSWD010000001.1"/>
</dbReference>
<evidence type="ECO:0000313" key="1">
    <source>
        <dbReference type="EMBL" id="MBC2400037.1"/>
    </source>
</evidence>
<gene>
    <name evidence="1" type="ORF">HGG79_20095</name>
</gene>
<name>A0A923EB72_CLOTT</name>
<organism evidence="1 2">
    <name type="scientific">Clostridium tetanomorphum</name>
    <dbReference type="NCBI Taxonomy" id="1553"/>
    <lineage>
        <taxon>Bacteria</taxon>
        <taxon>Bacillati</taxon>
        <taxon>Bacillota</taxon>
        <taxon>Clostridia</taxon>
        <taxon>Eubacteriales</taxon>
        <taxon>Clostridiaceae</taxon>
        <taxon>Clostridium</taxon>
    </lineage>
</organism>
<accession>A0A923EB72</accession>
<dbReference type="Proteomes" id="UP000563151">
    <property type="component" value="Unassembled WGS sequence"/>
</dbReference>